<accession>A0A238VNF7</accession>
<proteinExistence type="predicted"/>
<organism evidence="2 3">
    <name type="scientific">Halorubrum vacuolatum</name>
    <name type="common">Natronobacterium vacuolatum</name>
    <dbReference type="NCBI Taxonomy" id="63740"/>
    <lineage>
        <taxon>Archaea</taxon>
        <taxon>Methanobacteriati</taxon>
        <taxon>Methanobacteriota</taxon>
        <taxon>Stenosarchaea group</taxon>
        <taxon>Halobacteria</taxon>
        <taxon>Halobacteriales</taxon>
        <taxon>Haloferacaceae</taxon>
        <taxon>Halorubrum</taxon>
    </lineage>
</organism>
<dbReference type="Pfam" id="PF25929">
    <property type="entry name" value="DUF7974"/>
    <property type="match status" value="1"/>
</dbReference>
<evidence type="ECO:0000313" key="3">
    <source>
        <dbReference type="Proteomes" id="UP000198397"/>
    </source>
</evidence>
<dbReference type="InterPro" id="IPR058280">
    <property type="entry name" value="DUF7974"/>
</dbReference>
<dbReference type="OrthoDB" id="196304at2157"/>
<keyword evidence="3" id="KW-1185">Reference proteome</keyword>
<evidence type="ECO:0000313" key="2">
    <source>
        <dbReference type="EMBL" id="SNR35711.1"/>
    </source>
</evidence>
<dbReference type="Proteomes" id="UP000198397">
    <property type="component" value="Unassembled WGS sequence"/>
</dbReference>
<dbReference type="EMBL" id="FZNQ01000003">
    <property type="protein sequence ID" value="SNR35711.1"/>
    <property type="molecule type" value="Genomic_DNA"/>
</dbReference>
<protein>
    <recommendedName>
        <fullName evidence="1">DUF7974 domain-containing protein</fullName>
    </recommendedName>
</protein>
<gene>
    <name evidence="2" type="ORF">SAMN06264855_103165</name>
</gene>
<sequence>MDPSRGGRNADALGEDYETSVFSRGFEKLVPAPLARFAATIDVTTDRESYAPGDPVTLRVAINNRLPVPIDVPIAEPRIWGWSIDGLLEATDERTYEPERRQSLSLRAGETRTVEHVWNGYIKRTADGRRTIHEPLARGKHEIRVFLGTNPRKTGSTTVTVR</sequence>
<feature type="domain" description="DUF7974" evidence="1">
    <location>
        <begin position="28"/>
        <end position="161"/>
    </location>
</feature>
<reference evidence="2 3" key="1">
    <citation type="submission" date="2017-06" db="EMBL/GenBank/DDBJ databases">
        <authorList>
            <person name="Kim H.J."/>
            <person name="Triplett B.A."/>
        </authorList>
    </citation>
    <scope>NUCLEOTIDE SEQUENCE [LARGE SCALE GENOMIC DNA]</scope>
    <source>
        <strain evidence="2 3">DSM 8800</strain>
    </source>
</reference>
<dbReference type="RefSeq" id="WP_089383953.1">
    <property type="nucleotide sequence ID" value="NZ_FZNQ01000003.1"/>
</dbReference>
<evidence type="ECO:0000259" key="1">
    <source>
        <dbReference type="Pfam" id="PF25929"/>
    </source>
</evidence>
<name>A0A238VNF7_HALVU</name>
<dbReference type="AlphaFoldDB" id="A0A238VNF7"/>